<organism evidence="1 2">
    <name type="scientific">Paenibacillus xylanilyticus</name>
    <dbReference type="NCBI Taxonomy" id="248903"/>
    <lineage>
        <taxon>Bacteria</taxon>
        <taxon>Bacillati</taxon>
        <taxon>Bacillota</taxon>
        <taxon>Bacilli</taxon>
        <taxon>Bacillales</taxon>
        <taxon>Paenibacillaceae</taxon>
        <taxon>Paenibacillus</taxon>
    </lineage>
</organism>
<dbReference type="AlphaFoldDB" id="A0A7Y6BV34"/>
<name>A0A7Y6BV34_9BACL</name>
<dbReference type="Proteomes" id="UP000526125">
    <property type="component" value="Unassembled WGS sequence"/>
</dbReference>
<reference evidence="1 2" key="1">
    <citation type="submission" date="2020-05" db="EMBL/GenBank/DDBJ databases">
        <title>Genome Sequencing of Type Strains.</title>
        <authorList>
            <person name="Lemaire J.F."/>
            <person name="Inderbitzin P."/>
            <person name="Gregorio O.A."/>
            <person name="Collins S.B."/>
            <person name="Wespe N."/>
            <person name="Knight-Connoni V."/>
        </authorList>
    </citation>
    <scope>NUCLEOTIDE SEQUENCE [LARGE SCALE GENOMIC DNA]</scope>
    <source>
        <strain evidence="1 2">LMG 21957</strain>
    </source>
</reference>
<comment type="caution">
    <text evidence="1">The sequence shown here is derived from an EMBL/GenBank/DDBJ whole genome shotgun (WGS) entry which is preliminary data.</text>
</comment>
<dbReference type="EMBL" id="JABMCB010000170">
    <property type="protein sequence ID" value="NUU75552.1"/>
    <property type="molecule type" value="Genomic_DNA"/>
</dbReference>
<proteinExistence type="predicted"/>
<keyword evidence="2" id="KW-1185">Reference proteome</keyword>
<evidence type="ECO:0000313" key="2">
    <source>
        <dbReference type="Proteomes" id="UP000526125"/>
    </source>
</evidence>
<dbReference type="RefSeq" id="WP_175395350.1">
    <property type="nucleotide sequence ID" value="NZ_JABMCB010000170.1"/>
</dbReference>
<sequence>MEKKRVIPFAQRAKYPSIEETRPMMDIGKLDSAKSRPQLHNYRSKELKGPFKQQQSIWRDRLLSSGARNQPWFDKLQDYRNQV</sequence>
<accession>A0A7Y6BV34</accession>
<evidence type="ECO:0000313" key="1">
    <source>
        <dbReference type="EMBL" id="NUU75552.1"/>
    </source>
</evidence>
<protein>
    <submittedName>
        <fullName evidence="1">Uncharacterized protein</fullName>
    </submittedName>
</protein>
<gene>
    <name evidence="1" type="ORF">HP552_09945</name>
</gene>